<name>A0A840GB63_RHOTE</name>
<keyword evidence="2" id="KW-0732">Signal</keyword>
<comment type="caution">
    <text evidence="3">The sequence shown here is derived from an EMBL/GenBank/DDBJ whole genome shotgun (WGS) entry which is preliminary data.</text>
</comment>
<keyword evidence="4" id="KW-1185">Reference proteome</keyword>
<feature type="region of interest" description="Disordered" evidence="1">
    <location>
        <begin position="24"/>
        <end position="85"/>
    </location>
</feature>
<dbReference type="InterPro" id="IPR024572">
    <property type="entry name" value="RcnB"/>
</dbReference>
<feature type="compositionally biased region" description="Basic and acidic residues" evidence="1">
    <location>
        <begin position="25"/>
        <end position="35"/>
    </location>
</feature>
<feature type="signal peptide" evidence="2">
    <location>
        <begin position="1"/>
        <end position="23"/>
    </location>
</feature>
<organism evidence="3 4">
    <name type="scientific">Rhodocyclus tenuis</name>
    <name type="common">Rhodospirillum tenue</name>
    <dbReference type="NCBI Taxonomy" id="1066"/>
    <lineage>
        <taxon>Bacteria</taxon>
        <taxon>Pseudomonadati</taxon>
        <taxon>Pseudomonadota</taxon>
        <taxon>Betaproteobacteria</taxon>
        <taxon>Rhodocyclales</taxon>
        <taxon>Rhodocyclaceae</taxon>
        <taxon>Rhodocyclus</taxon>
    </lineage>
</organism>
<dbReference type="RefSeq" id="WP_153116949.1">
    <property type="nucleotide sequence ID" value="NZ_JACIGE010000008.1"/>
</dbReference>
<gene>
    <name evidence="3" type="ORF">GGD90_002294</name>
</gene>
<feature type="compositionally biased region" description="Basic and acidic residues" evidence="1">
    <location>
        <begin position="43"/>
        <end position="71"/>
    </location>
</feature>
<dbReference type="Gene3D" id="3.10.450.160">
    <property type="entry name" value="inner membrane protein cigr"/>
    <property type="match status" value="1"/>
</dbReference>
<evidence type="ECO:0000313" key="4">
    <source>
        <dbReference type="Proteomes" id="UP000587070"/>
    </source>
</evidence>
<evidence type="ECO:0000256" key="2">
    <source>
        <dbReference type="SAM" id="SignalP"/>
    </source>
</evidence>
<dbReference type="OrthoDB" id="6687316at2"/>
<evidence type="ECO:0000256" key="1">
    <source>
        <dbReference type="SAM" id="MobiDB-lite"/>
    </source>
</evidence>
<dbReference type="Proteomes" id="UP000587070">
    <property type="component" value="Unassembled WGS sequence"/>
</dbReference>
<feature type="chain" id="PRO_5032683128" evidence="2">
    <location>
        <begin position="24"/>
        <end position="140"/>
    </location>
</feature>
<reference evidence="3 4" key="1">
    <citation type="submission" date="2020-08" db="EMBL/GenBank/DDBJ databases">
        <title>Genome sequencing of Purple Non-Sulfur Bacteria from various extreme environments.</title>
        <authorList>
            <person name="Mayer M."/>
        </authorList>
    </citation>
    <scope>NUCLEOTIDE SEQUENCE [LARGE SCALE GENOMIC DNA]</scope>
    <source>
        <strain evidence="3 4">2761</strain>
    </source>
</reference>
<dbReference type="Pfam" id="PF11776">
    <property type="entry name" value="RcnB"/>
    <property type="match status" value="1"/>
</dbReference>
<proteinExistence type="predicted"/>
<dbReference type="AlphaFoldDB" id="A0A840GB63"/>
<protein>
    <submittedName>
        <fullName evidence="3">Ni/Co efflux regulator RcnB</fullName>
    </submittedName>
</protein>
<evidence type="ECO:0000313" key="3">
    <source>
        <dbReference type="EMBL" id="MBB4247908.1"/>
    </source>
</evidence>
<dbReference type="EMBL" id="JACIGE010000008">
    <property type="protein sequence ID" value="MBB4247908.1"/>
    <property type="molecule type" value="Genomic_DNA"/>
</dbReference>
<accession>A0A840GB63</accession>
<sequence length="140" mass="15735">MNRNTVVLSALAISLLLANPAFADGPERGNTRGHGDQGQGRNPGRDQPHNRGHDAQRQPAHEAQRGYEQRHGGPGAGPNHSFYRGERLPNEYRHRNYVINDWRDHRLHAPPRGYHWVQTGPDYLLVAIASGIITEVLLHH</sequence>